<name>A0ABD0UJT1_DENTH</name>
<evidence type="ECO:0000313" key="3">
    <source>
        <dbReference type="EMBL" id="KAL0913039.1"/>
    </source>
</evidence>
<dbReference type="InterPro" id="IPR001680">
    <property type="entry name" value="WD40_rpt"/>
</dbReference>
<accession>A0ABD0UJT1</accession>
<feature type="domain" description="RAVE complex protein Rav1 C-terminal" evidence="2">
    <location>
        <begin position="1389"/>
        <end position="1564"/>
    </location>
</feature>
<dbReference type="InterPro" id="IPR015943">
    <property type="entry name" value="WD40/YVTN_repeat-like_dom_sf"/>
</dbReference>
<proteinExistence type="predicted"/>
<evidence type="ECO:0000313" key="4">
    <source>
        <dbReference type="Proteomes" id="UP001552299"/>
    </source>
</evidence>
<dbReference type="InterPro" id="IPR011047">
    <property type="entry name" value="Quinoprotein_ADH-like_sf"/>
</dbReference>
<protein>
    <recommendedName>
        <fullName evidence="2">RAVE complex protein Rav1 C-terminal domain-containing protein</fullName>
    </recommendedName>
</protein>
<dbReference type="Proteomes" id="UP001552299">
    <property type="component" value="Unassembled WGS sequence"/>
</dbReference>
<keyword evidence="1" id="KW-0853">WD repeat</keyword>
<dbReference type="InterPro" id="IPR022033">
    <property type="entry name" value="Rav1p_C"/>
</dbReference>
<gene>
    <name evidence="3" type="ORF">M5K25_016469</name>
</gene>
<dbReference type="SUPFAM" id="SSF50998">
    <property type="entry name" value="Quinoprotein alcohol dehydrogenase-like"/>
    <property type="match status" value="1"/>
</dbReference>
<sequence length="2661" mass="296423">MIDEAVSLLGSGGASASAASVEAEDVSTLLPLSLRRSQLIPPAPNRRRSAIDFLHGFGGSSWIAYGASSLLVISHFPSPLPEHENLVGPFFRQVIEPSSCSAVNWAADVNAVSWCPVCPSEGEVAAAQGNSIWLYAPQPDNDTGSFCWSQTAGVMHSSIVEAIEWTGSGDGLIAAGMEVVFWRRKGSSWEMSWKSAADFPQAMVSATWSAGGPVATAACYLTSVEIGAQNLPDLAKVDCRLVSVYHSDGKSEVIKIQLCHPQPVSLIRWRPSTLMKLTKDALRSWRDVLLTCCLDGTVRLWSEIDDGKSRKVSKEIDHKIRQPFQVVAVIEIEQCLNGTLGTTIFIDWAVDMAGVISKSEGDCHSLSSASSKHDHIASCEWLISVGPVNLVALWAVHCLDDAATFRSPRVTLWWKKNPVDLQAFNFSNYQSLRPAEKPVLVKVVAMRRQLFGPPFACSLLQLFPDNCMTWWHFYSPSIDDAEHNSLTQVSKERCLSHFTAGVLNIDGHSANILQLALHPCSHELELAVSLDSNGFLLFWSFSKHFNCTLGMQMYIHPTWKLMGKIRSQDLSTDLQYLTVGWVPFVLDEKPLLLLGYTGGIDCFLIKVPGEGEDILCHKIFSVSFASHNYLEGSPDLIFATPLAYFSKSLLLCGVWMKALRTLSWKIVLQSEDLTGSSCEFSSDSETVLMPGNTSKWISCSGRRYSVAICPTSWNFPHAQNSKTMICVSVVTLDHSMISNVNIVISDNGSYDNSISLMAIGFSDGVLELWNVSSAKSFESECIPWVLVGKFAAHDGPVNAVSLSSCGSKIATVSVDDKNCMTTLHIWTPICLIGGGSFILEDVLLFNGPVIALKWSVIGNGNLLLGVCMTNEFHIYCERRSHNKSKELHPWCCISMSHSCHPCHEFQWGPKLIPVLLHEGKISIFSEWLSETEYKHIGESSSIYTISTDENSRCGISLKNNVHGANELSQLDNKENGIAFNVLSSGSFLKKEKCDTRNTLHNLMDMVERLCRPLESYHPWALLQYLYSGNWKRAYIVLKHLVDSLSPLDASTTVVERCSSEKPCHIPQISLSRYLDGTPPEEPGSNTVQWGEGSTFVSATFEKNVFQFGKDTLKPTIYNDIPVLNGLKSEIMRFIDTLEKSPTLAALTNMERIHILTVLDILLELSDTSYASLYDSLDEPGRRFWVAVRFQHFQFLRKVGRVAAREEFAIESWLIAWACQSDCQENLLNSILSTEPSWLEMRNLGLGYWFTNASQLRARVRMGLSWLALRCSFELIDPHHVIIRLSSKVDYTNLFSQLSYYICGFSMHMLKWSPRFDSSEEALITPRLTLWWIGCFKFCLLDETRHELEEIYILNRLKYLIVISTFKFYKDTPTIVANNPAVLYYLFFLRLLLLQMEKLARLQYLKRKNPKDCALLYLALNRLHVLAGLFRISKDEKDKILFGFLSRNFQEEKNKAAALKNAYVLMGRHQLELAVAFFLLGGDPSSAVTVCAKNLGDEQLALVICRLLEGYGGPLEKQLISSILLPNAIDKKDYWLSSVFEWSLGNYSESVKRLFEPSVHCSNHVAARKCCHVSFADPHIGRYCLILASKPCLKNAIGDYLASVLSKFSTVMDSYSLKRFGLPLEALERFASHTTEGNSEVNTKHIEAIFEGQPFPFSTATATQAWLQEGFAYHLESNFRLSLAMKFISNLLRELPCWAYRNPVIIPELVKHDDSESDQDKHQTGEFRQKLNVVILTFERRYSLKLIDLANMVLLLACNNGLLFLGYQLLQGFIFREHDVDNQHKTGHSTRCTILFSLIVKANKELFYAYSRYVVCCHLSDSTLKLLSGRASTVENCSESYFQRNFCMQSLICSLRIIKPLVKYYDNLLLSEGLALSTYSFLELVEYMMYFSRNWFSRNISGLIQMVCQIHSAFANNHDSIEVMTGERLKILHPTSDNNTSDASNDDAEVLHEFINKKNQAKLRNSLAFSIPEDERWQLIGTSLWIHNNSFANQQLSKFLATEKLEAEKSIADHNQFRIAVAKLTMASIAYVSSSLTKQLASFLREKTSKGLTVATFAWLEESNQHESSSLPHQSDQGVCIRQLSASEDREALAKKLWEISINAKEIYQNLLNEKVYGFTYSREKLPSSWKDFQEANLSEHVSGASHYKSEGNSSARNAVGSLFGKKILDTDSFLETTRRDSGPKLEKANFCIPTEIVKRSGELLEGLFFFDWKMEPAYKEKSLLIWPEVDWPLDGWACSESKPGPTCVSPGVELGSKSGTHLGLGGATVGLDSTARPVRDLTGGGAFGIPGYAGIGASGLGWGEQIEFEFLNPPAVAEHVCSRALSSHPSRPFLLVGSINTLIYLWEFGKDRATATYGVLPAVNVPPPYALASISALEFDHSGHRFATAALDGTVCTWQLEVGGRSNVHPTESSLCFNNHASDVAYVVASGSILAAAGCSTNGHNVVLWDTLAPPGTSQASLFCHEGGARSLSVFDNDVGTGSISPLIVTGGKNGDVGLHDFRYIATGRSKRHRQPRDQDFKSATFLNTSNHVDNANGMIWYIPKAHLGSITKITTIPNTSMFLTGSKDGDVKLWDAKRAQLVFHWQRIHDRHTFIQPNSRTIGGVVRAAVTDIQVFSSGFLTCGGDGSVKLKAALRSSKKAVPNEAFEFLSNHVGELLRP</sequence>
<dbReference type="FunFam" id="2.130.10.10:FF:001240">
    <property type="entry name" value="Transducin family protein / WD-40 repeat family protein"/>
    <property type="match status" value="1"/>
</dbReference>
<dbReference type="PANTHER" id="PTHR13950">
    <property type="entry name" value="RABCONNECTIN-RELATED"/>
    <property type="match status" value="1"/>
</dbReference>
<evidence type="ECO:0000256" key="1">
    <source>
        <dbReference type="PROSITE-ProRule" id="PRU00221"/>
    </source>
</evidence>
<dbReference type="PANTHER" id="PTHR13950:SF9">
    <property type="entry name" value="RABCONNECTIN-3A"/>
    <property type="match status" value="1"/>
</dbReference>
<dbReference type="InterPro" id="IPR052208">
    <property type="entry name" value="DmX-like/RAVE_component"/>
</dbReference>
<dbReference type="PROSITE" id="PS50082">
    <property type="entry name" value="WD_REPEATS_2"/>
    <property type="match status" value="1"/>
</dbReference>
<organism evidence="3 4">
    <name type="scientific">Dendrobium thyrsiflorum</name>
    <name type="common">Pinecone-like raceme dendrobium</name>
    <name type="synonym">Orchid</name>
    <dbReference type="NCBI Taxonomy" id="117978"/>
    <lineage>
        <taxon>Eukaryota</taxon>
        <taxon>Viridiplantae</taxon>
        <taxon>Streptophyta</taxon>
        <taxon>Embryophyta</taxon>
        <taxon>Tracheophyta</taxon>
        <taxon>Spermatophyta</taxon>
        <taxon>Magnoliopsida</taxon>
        <taxon>Liliopsida</taxon>
        <taxon>Asparagales</taxon>
        <taxon>Orchidaceae</taxon>
        <taxon>Epidendroideae</taxon>
        <taxon>Malaxideae</taxon>
        <taxon>Dendrobiinae</taxon>
        <taxon>Dendrobium</taxon>
    </lineage>
</organism>
<dbReference type="Pfam" id="PF12234">
    <property type="entry name" value="Rav1p_C"/>
    <property type="match status" value="2"/>
</dbReference>
<feature type="repeat" description="WD" evidence="1">
    <location>
        <begin position="2544"/>
        <end position="2585"/>
    </location>
</feature>
<reference evidence="3 4" key="1">
    <citation type="journal article" date="2024" name="Plant Biotechnol. J.">
        <title>Dendrobium thyrsiflorum genome and its molecular insights into genes involved in important horticultural traits.</title>
        <authorList>
            <person name="Chen B."/>
            <person name="Wang J.Y."/>
            <person name="Zheng P.J."/>
            <person name="Li K.L."/>
            <person name="Liang Y.M."/>
            <person name="Chen X.F."/>
            <person name="Zhang C."/>
            <person name="Zhao X."/>
            <person name="He X."/>
            <person name="Zhang G.Q."/>
            <person name="Liu Z.J."/>
            <person name="Xu Q."/>
        </authorList>
    </citation>
    <scope>NUCLEOTIDE SEQUENCE [LARGE SCALE GENOMIC DNA]</scope>
    <source>
        <strain evidence="3">GZMU011</strain>
    </source>
</reference>
<feature type="domain" description="RAVE complex protein Rav1 C-terminal" evidence="2">
    <location>
        <begin position="779"/>
        <end position="1258"/>
    </location>
</feature>
<dbReference type="InterPro" id="IPR036322">
    <property type="entry name" value="WD40_repeat_dom_sf"/>
</dbReference>
<dbReference type="Pfam" id="PF00400">
    <property type="entry name" value="WD40"/>
    <property type="match status" value="1"/>
</dbReference>
<comment type="caution">
    <text evidence="3">The sequence shown here is derived from an EMBL/GenBank/DDBJ whole genome shotgun (WGS) entry which is preliminary data.</text>
</comment>
<dbReference type="Gene3D" id="2.130.10.10">
    <property type="entry name" value="YVTN repeat-like/Quinoprotein amine dehydrogenase"/>
    <property type="match status" value="2"/>
</dbReference>
<keyword evidence="4" id="KW-1185">Reference proteome</keyword>
<dbReference type="SUPFAM" id="SSF50978">
    <property type="entry name" value="WD40 repeat-like"/>
    <property type="match status" value="2"/>
</dbReference>
<dbReference type="EMBL" id="JANQDX010000013">
    <property type="protein sequence ID" value="KAL0913039.1"/>
    <property type="molecule type" value="Genomic_DNA"/>
</dbReference>
<dbReference type="PROSITE" id="PS50294">
    <property type="entry name" value="WD_REPEATS_REGION"/>
    <property type="match status" value="1"/>
</dbReference>
<dbReference type="SMART" id="SM00320">
    <property type="entry name" value="WD40"/>
    <property type="match status" value="10"/>
</dbReference>
<evidence type="ECO:0000259" key="2">
    <source>
        <dbReference type="Pfam" id="PF12234"/>
    </source>
</evidence>